<feature type="compositionally biased region" description="Pro residues" evidence="7">
    <location>
        <begin position="1194"/>
        <end position="1205"/>
    </location>
</feature>
<dbReference type="Gene3D" id="6.10.250.2560">
    <property type="match status" value="1"/>
</dbReference>
<feature type="compositionally biased region" description="Low complexity" evidence="7">
    <location>
        <begin position="487"/>
        <end position="510"/>
    </location>
</feature>
<feature type="compositionally biased region" description="Polar residues" evidence="7">
    <location>
        <begin position="1005"/>
        <end position="1014"/>
    </location>
</feature>
<feature type="compositionally biased region" description="Acidic residues" evidence="7">
    <location>
        <begin position="361"/>
        <end position="374"/>
    </location>
</feature>
<dbReference type="InterPro" id="IPR006569">
    <property type="entry name" value="CID_dom"/>
</dbReference>
<gene>
    <name evidence="9 11 12" type="primary">rprd2</name>
</gene>
<evidence type="ECO:0000259" key="8">
    <source>
        <dbReference type="PROSITE" id="PS51391"/>
    </source>
</evidence>
<dbReference type="GO" id="GO:0000993">
    <property type="term" value="F:RNA polymerase II complex binding"/>
    <property type="evidence" value="ECO:0000318"/>
    <property type="project" value="GO_Central"/>
</dbReference>
<comment type="subunit">
    <text evidence="5">Associates with the RNA polymerase II complex.</text>
</comment>
<reference evidence="11" key="3">
    <citation type="submission" date="2025-04" db="UniProtKB">
        <authorList>
            <consortium name="RefSeq"/>
        </authorList>
    </citation>
    <scope>IDENTIFICATION</scope>
    <source>
        <strain evidence="11">Nigerian</strain>
        <tissue evidence="11">Liver and blood</tissue>
    </source>
</reference>
<feature type="compositionally biased region" description="Pro residues" evidence="7">
    <location>
        <begin position="1171"/>
        <end position="1180"/>
    </location>
</feature>
<dbReference type="Bgee" id="ENSXETG00000018652">
    <property type="expression patterns" value="Expressed in blastula and 12 other cell types or tissues"/>
</dbReference>
<feature type="region of interest" description="Disordered" evidence="7">
    <location>
        <begin position="484"/>
        <end position="512"/>
    </location>
</feature>
<feature type="region of interest" description="Disordered" evidence="7">
    <location>
        <begin position="138"/>
        <end position="167"/>
    </location>
</feature>
<dbReference type="Gene3D" id="1.25.40.90">
    <property type="match status" value="1"/>
</dbReference>
<feature type="region of interest" description="Disordered" evidence="7">
    <location>
        <begin position="867"/>
        <end position="902"/>
    </location>
</feature>
<feature type="compositionally biased region" description="Polar residues" evidence="7">
    <location>
        <begin position="700"/>
        <end position="717"/>
    </location>
</feature>
<evidence type="ECO:0000256" key="2">
    <source>
        <dbReference type="ARBA" id="ARBA00022553"/>
    </source>
</evidence>
<dbReference type="Reactome" id="R-XTR-6807505">
    <property type="pathway name" value="RNA polymerase II transcribes snRNA genes"/>
</dbReference>
<dbReference type="Ensembl" id="ENSXETT00000112774">
    <property type="protein sequence ID" value="ENSXETP00000118129"/>
    <property type="gene ID" value="ENSXETG00000018652"/>
</dbReference>
<evidence type="ECO:0000256" key="1">
    <source>
        <dbReference type="ARBA" id="ARBA00022481"/>
    </source>
</evidence>
<dbReference type="CDD" id="cd17001">
    <property type="entry name" value="CID_RPRD2"/>
    <property type="match status" value="1"/>
</dbReference>
<feature type="compositionally biased region" description="Polar residues" evidence="7">
    <location>
        <begin position="385"/>
        <end position="395"/>
    </location>
</feature>
<evidence type="ECO:0000256" key="3">
    <source>
        <dbReference type="ARBA" id="ARBA00022990"/>
    </source>
</evidence>
<dbReference type="GO" id="GO:0031124">
    <property type="term" value="P:mRNA 3'-end processing"/>
    <property type="evidence" value="ECO:0000318"/>
    <property type="project" value="GO_Central"/>
</dbReference>
<evidence type="ECO:0000256" key="6">
    <source>
        <dbReference type="ARBA" id="ARBA00067342"/>
    </source>
</evidence>
<feature type="compositionally biased region" description="Polar residues" evidence="7">
    <location>
        <begin position="565"/>
        <end position="583"/>
    </location>
</feature>
<dbReference type="KEGG" id="xtr:100496193"/>
<feature type="region of interest" description="Disordered" evidence="7">
    <location>
        <begin position="916"/>
        <end position="982"/>
    </location>
</feature>
<dbReference type="Proteomes" id="UP000008143">
    <property type="component" value="Chromosome 8"/>
</dbReference>
<keyword evidence="1" id="KW-0488">Methylation</keyword>
<evidence type="ECO:0000313" key="11">
    <source>
        <dbReference type="RefSeq" id="XP_004917647.1"/>
    </source>
</evidence>
<feature type="compositionally biased region" description="Low complexity" evidence="7">
    <location>
        <begin position="753"/>
        <end position="769"/>
    </location>
</feature>
<feature type="region of interest" description="Disordered" evidence="7">
    <location>
        <begin position="1112"/>
        <end position="1142"/>
    </location>
</feature>
<dbReference type="PANTHER" id="PTHR12460">
    <property type="entry name" value="CYCLIN-DEPENDENT KINASE INHIBITOR-RELATED PROTEIN"/>
    <property type="match status" value="1"/>
</dbReference>
<evidence type="ECO:0000313" key="10">
    <source>
        <dbReference type="Proteomes" id="UP000008143"/>
    </source>
</evidence>
<evidence type="ECO:0000256" key="4">
    <source>
        <dbReference type="ARBA" id="ARBA00034310"/>
    </source>
</evidence>
<reference evidence="9" key="1">
    <citation type="journal article" date="2010" name="Science">
        <title>The genome of the Western clawed frog Xenopus tropicalis.</title>
        <authorList>
            <person name="Hellsten U."/>
            <person name="Harland R.M."/>
            <person name="Gilchrist M.J."/>
            <person name="Hendrix D."/>
            <person name="Jurka J."/>
            <person name="Kapitonov V."/>
            <person name="Ovcharenko I."/>
            <person name="Putnam N.H."/>
            <person name="Shu S."/>
            <person name="Taher L."/>
            <person name="Blitz I.L."/>
            <person name="Blumberg B."/>
            <person name="Dichmann D.S."/>
            <person name="Dubchak I."/>
            <person name="Amaya E."/>
            <person name="Detter J.C."/>
            <person name="Fletcher R."/>
            <person name="Gerhard D.S."/>
            <person name="Goodstein D."/>
            <person name="Graves T."/>
            <person name="Grigoriev I.V."/>
            <person name="Grimwood J."/>
            <person name="Kawashima T."/>
            <person name="Lindquist E."/>
            <person name="Lucas S.M."/>
            <person name="Mead P.E."/>
            <person name="Mitros T."/>
            <person name="Ogino H."/>
            <person name="Ohta Y."/>
            <person name="Poliakov A.V."/>
            <person name="Pollet N."/>
            <person name="Robert J."/>
            <person name="Salamov A."/>
            <person name="Sater A.K."/>
            <person name="Schmutz J."/>
            <person name="Terry A."/>
            <person name="Vize P.D."/>
            <person name="Warren W.C."/>
            <person name="Wells D."/>
            <person name="Wills A."/>
            <person name="Wilson R.K."/>
            <person name="Zimmerman L.B."/>
            <person name="Zorn A.M."/>
            <person name="Grainger R."/>
            <person name="Grammer T."/>
            <person name="Khokha M.K."/>
            <person name="Richardson P.M."/>
            <person name="Rokhsar D.S."/>
        </authorList>
    </citation>
    <scope>NUCLEOTIDE SEQUENCE [LARGE SCALE GENOMIC DNA]</scope>
    <source>
        <strain evidence="9">Nigerian</strain>
    </source>
</reference>
<proteinExistence type="inferred from homology"/>
<reference evidence="9" key="2">
    <citation type="submission" date="2021-03" db="UniProtKB">
        <authorList>
            <consortium name="Ensembl"/>
        </authorList>
    </citation>
    <scope>IDENTIFICATION</scope>
</reference>
<feature type="compositionally biased region" description="Polar residues" evidence="7">
    <location>
        <begin position="628"/>
        <end position="655"/>
    </location>
</feature>
<dbReference type="GeneTree" id="ENSGT00950000183094"/>
<dbReference type="OrthoDB" id="10069473at2759"/>
<evidence type="ECO:0000313" key="12">
    <source>
        <dbReference type="Xenbase" id="XB-GENE-6257583"/>
    </source>
</evidence>
<keyword evidence="3" id="KW-0007">Acetylation</keyword>
<dbReference type="OMA" id="NYSHRAQ"/>
<feature type="compositionally biased region" description="Low complexity" evidence="7">
    <location>
        <begin position="396"/>
        <end position="407"/>
    </location>
</feature>
<dbReference type="GeneID" id="100496193"/>
<dbReference type="Pfam" id="PF04818">
    <property type="entry name" value="CID"/>
    <property type="match status" value="1"/>
</dbReference>
<feature type="compositionally biased region" description="Polar residues" evidence="7">
    <location>
        <begin position="890"/>
        <end position="902"/>
    </location>
</feature>
<dbReference type="RefSeq" id="XP_004917647.1">
    <property type="nucleotide sequence ID" value="XM_004917590.4"/>
</dbReference>
<feature type="compositionally biased region" description="Polar residues" evidence="7">
    <location>
        <begin position="945"/>
        <end position="982"/>
    </location>
</feature>
<dbReference type="AGR" id="Xenbase:XB-GENE-6257583"/>
<organism evidence="9">
    <name type="scientific">Xenopus tropicalis</name>
    <name type="common">Western clawed frog</name>
    <name type="synonym">Silurana tropicalis</name>
    <dbReference type="NCBI Taxonomy" id="8364"/>
    <lineage>
        <taxon>Eukaryota</taxon>
        <taxon>Metazoa</taxon>
        <taxon>Chordata</taxon>
        <taxon>Craniata</taxon>
        <taxon>Vertebrata</taxon>
        <taxon>Euteleostomi</taxon>
        <taxon>Amphibia</taxon>
        <taxon>Batrachia</taxon>
        <taxon>Anura</taxon>
        <taxon>Pipoidea</taxon>
        <taxon>Pipidae</taxon>
        <taxon>Xenopodinae</taxon>
        <taxon>Xenopus</taxon>
        <taxon>Silurana</taxon>
    </lineage>
</organism>
<dbReference type="InterPro" id="IPR032337">
    <property type="entry name" value="RPRD1A/B_C"/>
</dbReference>
<dbReference type="SUPFAM" id="SSF48464">
    <property type="entry name" value="ENTH/VHS domain"/>
    <property type="match status" value="1"/>
</dbReference>
<dbReference type="SMART" id="SM00582">
    <property type="entry name" value="RPR"/>
    <property type="match status" value="1"/>
</dbReference>
<dbReference type="CTD" id="23248"/>
<feature type="region of interest" description="Disordered" evidence="7">
    <location>
        <begin position="1167"/>
        <end position="1275"/>
    </location>
</feature>
<evidence type="ECO:0000313" key="9">
    <source>
        <dbReference type="Ensembl" id="ENSXETP00000118129"/>
    </source>
</evidence>
<dbReference type="PROSITE" id="PS51391">
    <property type="entry name" value="CID"/>
    <property type="match status" value="1"/>
</dbReference>
<sequence length="1391" mass="150496">MAAGGSSKASAGALEASLDRKMQSVTNTMDSIQSLSSWCIENKKYHSTVVHHWLKWFRRSGFGHRLNLFYLANDVIQNCKRKNAIVYREAFAEVLPEAASLVKDASVAKSVERIFKIWEERNVYQEDVIANFRSSLNKSMKDGSSGKRSRSSRPKPEKVQEAPPVTPKAALKSKIVAEFRPQKLIDDLQVYKRSVDNVKLKEQQLSNMRVDVCSTETLKRLKDKAGGKKFSKDFEEASAKLEEFVGLLEKQVRNGPPLTEALENAGIFYEAQYREVKVVVNAYKTFANRVNNLKKKLDQLKATLPDPEESPVPSPTIDAPSPTGSESPFQGMGDVSPLSPEVEPIPPISPEPPKDNRMVEDMELSDVDADEEVPDIIVEERKEAQATSTLASDAVTTSSTEKTNFTTAAPASTPAHVPASLPTPAAVSVSAPVSAPAPTVSTSAKTVTTPTAAQSASLGLPNLANVDLGKISSILSSLTSVMKTGVSPGAKPSPGTPTTPTTSLGSGLKTPVQIPQNPLANILSKVEITPESILSALSKTQGPSTSSLQGLSSLIQSVAVSTAQSSGALSHSTSTAPVNSTVPTMKDRNAPSVTPPFVSKNFDFSPNSTNTENSSTSLSKTSVGHSSNLKQTSNTLGFPTQTPLSTDKSTSQSTELPKAASEAESSSLEMKIHNFLKGNPGFSGLDLNIPILSGLGTNTVSEPTSEFQRGPSSTTLDNVDGTPVRDERSGTPTQDEMMDKPAASSVDTVSLLSKIISPGSSTPSSTRSPLLNKDTDFQKLGGMPPYRPFGIGGNSPNAYLQPPDSRGNPPFIDSSLEKFYPDATFQEDEDYRDFEYSGPPPSAIGNLDKRPSKSILKSNVRSESIDYQPIPPIFSQSQDFGRQSFPPLRSFSTGENNAQLSPSTQMYETYNSLSKLEAPKSPSTPKDDPFFSSDSHNLPGLHSGMSRTPYTDSPRTQNRSHAFTNKNTSRPPMSNMEQTDNDVSATSTIEFKNMLKNASRRPSDENQFNQSGKGNFNEDVKISGLGHTGMTSEERQLQEEHYRIETRVSSCVDLPDSGEEKGAPIETLGYHNSGNMRISGEPIKTVESVRVGVKGNRGLGIDGGRGSWFEMGSRGSPFNDGPSSADDEPSVSGSSGVGGFETQYDEHLPQFQDTISEFRAKSMQAFEHRLPPPPLPPSMVPPLDRGGPFQNEPAGPPSVPPPGLPPDRFSRDMPPHMPPVEAILSHGTHPPPNEHGGNPFSGPPPPEHGANPFSGPPPRDQIGMPFSSPPLDMRNPFSPDHGNIHQSMKDHFGLGPGLQRDLGALPRDHNGPMLGRLNETQVHSRDHLGNFSAPPHHFNAPHHRDNVGGLRSHRPQFRPREQYQSLKRPRPPFARGPPFFTPKRPFYPPRY</sequence>
<name>A0A803KD13_XENTR</name>
<feature type="compositionally biased region" description="Low complexity" evidence="7">
    <location>
        <begin position="417"/>
        <end position="444"/>
    </location>
</feature>
<feature type="compositionally biased region" description="Low complexity" evidence="7">
    <location>
        <begin position="605"/>
        <end position="627"/>
    </location>
</feature>
<comment type="similarity">
    <text evidence="4">Belongs to the UPF0400 (RTT103) family.</text>
</comment>
<feature type="domain" description="CID" evidence="8">
    <location>
        <begin position="10"/>
        <end position="140"/>
    </location>
</feature>
<dbReference type="GO" id="GO:0099122">
    <property type="term" value="F:RNA polymerase II C-terminal domain binding"/>
    <property type="evidence" value="ECO:0007669"/>
    <property type="project" value="InterPro"/>
</dbReference>
<dbReference type="FunFam" id="1.25.40.90:FF:000020">
    <property type="entry name" value="regulation of nuclear pre-mRNA domain-containing protein 2 isoform X1"/>
    <property type="match status" value="1"/>
</dbReference>
<feature type="region of interest" description="Disordered" evidence="7">
    <location>
        <begin position="996"/>
        <end position="1019"/>
    </location>
</feature>
<evidence type="ECO:0000256" key="5">
    <source>
        <dbReference type="ARBA" id="ARBA00062892"/>
    </source>
</evidence>
<dbReference type="InterPro" id="IPR047885">
    <property type="entry name" value="RPRD2_CID"/>
</dbReference>
<feature type="region of interest" description="Disordered" evidence="7">
    <location>
        <begin position="793"/>
        <end position="812"/>
    </location>
</feature>
<accession>A0A803KD13</accession>
<feature type="region of interest" description="Disordered" evidence="7">
    <location>
        <begin position="1332"/>
        <end position="1391"/>
    </location>
</feature>
<dbReference type="InterPro" id="IPR008942">
    <property type="entry name" value="ENTH_VHS"/>
</dbReference>
<feature type="region of interest" description="Disordered" evidence="7">
    <location>
        <begin position="303"/>
        <end position="453"/>
    </location>
</feature>
<dbReference type="PANTHER" id="PTHR12460:SF40">
    <property type="entry name" value="REGULATION OF NUCLEAR PRE-MRNA DOMAIN-CONTAINING PROTEIN 2"/>
    <property type="match status" value="1"/>
</dbReference>
<feature type="region of interest" description="Disordered" evidence="7">
    <location>
        <begin position="565"/>
        <end position="665"/>
    </location>
</feature>
<dbReference type="Xenbase" id="XB-GENE-6257583">
    <property type="gene designation" value="rprd2"/>
</dbReference>
<feature type="region of interest" description="Disordered" evidence="7">
    <location>
        <begin position="700"/>
        <end position="783"/>
    </location>
</feature>
<protein>
    <recommendedName>
        <fullName evidence="6">Regulation of nuclear pre-mRNA domain-containing protein 2</fullName>
    </recommendedName>
</protein>
<dbReference type="Pfam" id="PF16566">
    <property type="entry name" value="CREPT"/>
    <property type="match status" value="1"/>
</dbReference>
<keyword evidence="2" id="KW-0597">Phosphoprotein</keyword>
<keyword evidence="10" id="KW-1185">Reference proteome</keyword>
<evidence type="ECO:0000256" key="7">
    <source>
        <dbReference type="SAM" id="MobiDB-lite"/>
    </source>
</evidence>